<evidence type="ECO:0000259" key="1">
    <source>
        <dbReference type="Pfam" id="PF21595"/>
    </source>
</evidence>
<protein>
    <recommendedName>
        <fullName evidence="1">CCL2-like lectin domain-containing protein</fullName>
    </recommendedName>
</protein>
<feature type="domain" description="CCL2-like lectin" evidence="1">
    <location>
        <begin position="8"/>
        <end position="131"/>
    </location>
</feature>
<dbReference type="Gene3D" id="2.80.10.50">
    <property type="match status" value="1"/>
</dbReference>
<organism evidence="2 3">
    <name type="scientific">Meripilus lineatus</name>
    <dbReference type="NCBI Taxonomy" id="2056292"/>
    <lineage>
        <taxon>Eukaryota</taxon>
        <taxon>Fungi</taxon>
        <taxon>Dikarya</taxon>
        <taxon>Basidiomycota</taxon>
        <taxon>Agaricomycotina</taxon>
        <taxon>Agaricomycetes</taxon>
        <taxon>Polyporales</taxon>
        <taxon>Meripilaceae</taxon>
        <taxon>Meripilus</taxon>
    </lineage>
</organism>
<dbReference type="Pfam" id="PF21595">
    <property type="entry name" value="CCL2-like"/>
    <property type="match status" value="1"/>
</dbReference>
<name>A0AAD5YKH3_9APHY</name>
<keyword evidence="3" id="KW-1185">Reference proteome</keyword>
<evidence type="ECO:0000313" key="2">
    <source>
        <dbReference type="EMBL" id="KAJ3487020.1"/>
    </source>
</evidence>
<accession>A0AAD5YKH3</accession>
<evidence type="ECO:0000313" key="3">
    <source>
        <dbReference type="Proteomes" id="UP001212997"/>
    </source>
</evidence>
<proteinExistence type="predicted"/>
<dbReference type="InterPro" id="IPR048746">
    <property type="entry name" value="CCL2-like_lectin"/>
</dbReference>
<dbReference type="EMBL" id="JANAWD010000104">
    <property type="protein sequence ID" value="KAJ3487020.1"/>
    <property type="molecule type" value="Genomic_DNA"/>
</dbReference>
<sequence length="138" mass="15263">MSSHPSPGTYLIQNRVFDGFGNALALTFTGISQPVTVTIINGSTYTKQHWVIENHSSGLQFIKPRNDQSLEAGNGNTIVTLPAGDYVWNITQQGDYVITDGQDLINWGIKDVQHGAAVVPAEKSDDEKNRWIFQEIFV</sequence>
<dbReference type="AlphaFoldDB" id="A0AAD5YKH3"/>
<reference evidence="2" key="1">
    <citation type="submission" date="2022-07" db="EMBL/GenBank/DDBJ databases">
        <title>Genome Sequence of Physisporinus lineatus.</title>
        <authorList>
            <person name="Buettner E."/>
        </authorList>
    </citation>
    <scope>NUCLEOTIDE SEQUENCE</scope>
    <source>
        <strain evidence="2">VT162</strain>
    </source>
</reference>
<dbReference type="InterPro" id="IPR035992">
    <property type="entry name" value="Ricin_B-like_lectins"/>
</dbReference>
<gene>
    <name evidence="2" type="ORF">NLI96_g3821</name>
</gene>
<dbReference type="Proteomes" id="UP001212997">
    <property type="component" value="Unassembled WGS sequence"/>
</dbReference>
<dbReference type="SUPFAM" id="SSF50370">
    <property type="entry name" value="Ricin B-like lectins"/>
    <property type="match status" value="1"/>
</dbReference>
<comment type="caution">
    <text evidence="2">The sequence shown here is derived from an EMBL/GenBank/DDBJ whole genome shotgun (WGS) entry which is preliminary data.</text>
</comment>